<dbReference type="Proteomes" id="UP000076552">
    <property type="component" value="Unassembled WGS sequence"/>
</dbReference>
<dbReference type="SUPFAM" id="SSF54928">
    <property type="entry name" value="RNA-binding domain, RBD"/>
    <property type="match status" value="1"/>
</dbReference>
<feature type="compositionally biased region" description="Low complexity" evidence="1">
    <location>
        <begin position="11"/>
        <end position="27"/>
    </location>
</feature>
<evidence type="ECO:0000313" key="3">
    <source>
        <dbReference type="Proteomes" id="UP000076552"/>
    </source>
</evidence>
<feature type="region of interest" description="Disordered" evidence="1">
    <location>
        <begin position="1"/>
        <end position="33"/>
    </location>
</feature>
<dbReference type="EMBL" id="LFIV01000060">
    <property type="protein sequence ID" value="KZL72310.1"/>
    <property type="molecule type" value="Genomic_DNA"/>
</dbReference>
<gene>
    <name evidence="2" type="ORF">CT0861_10032</name>
</gene>
<proteinExistence type="predicted"/>
<protein>
    <submittedName>
        <fullName evidence="2">Uncharacterized protein</fullName>
    </submittedName>
</protein>
<evidence type="ECO:0000256" key="1">
    <source>
        <dbReference type="SAM" id="MobiDB-lite"/>
    </source>
</evidence>
<evidence type="ECO:0000313" key="2">
    <source>
        <dbReference type="EMBL" id="KZL72310.1"/>
    </source>
</evidence>
<feature type="compositionally biased region" description="Polar residues" evidence="1">
    <location>
        <begin position="1"/>
        <end position="10"/>
    </location>
</feature>
<comment type="caution">
    <text evidence="2">The sequence shown here is derived from an EMBL/GenBank/DDBJ whole genome shotgun (WGS) entry which is preliminary data.</text>
</comment>
<dbReference type="STRING" id="708197.A0A166TNW8"/>
<sequence>MPVNNESNANQVGRGHGVQQRQSQQAGTPAPLVNLAQGHPRALGNVQGQALIPRDAIALAQVLGLGPHPLGRPGADMLTTANIGSADGALNDGIVPFNAVDTGAGRGVVAPSQGGGGVHQRQYHPMRVVVQPVLRYNNAELERAFRQARGFSDRYRGDIFNDRNMSADIPAHQNTSLWMERLPAGCTSQLLLGAIAQVGPTGKIWASYINPANEADNKPHAAAKVVFFSREGAEILLGASQDGRFLVGGLRPRVTWNRIRTATRSTRDSNKSRVVFISGPAQYVNQPRLSEWFRRFFRFETEVVIPRDYRVRPGGQAVQLLEWRFASTRCQGEAAFMAISLELRGMVECRYG</sequence>
<organism evidence="2 3">
    <name type="scientific">Colletotrichum tofieldiae</name>
    <dbReference type="NCBI Taxonomy" id="708197"/>
    <lineage>
        <taxon>Eukaryota</taxon>
        <taxon>Fungi</taxon>
        <taxon>Dikarya</taxon>
        <taxon>Ascomycota</taxon>
        <taxon>Pezizomycotina</taxon>
        <taxon>Sordariomycetes</taxon>
        <taxon>Hypocreomycetidae</taxon>
        <taxon>Glomerellales</taxon>
        <taxon>Glomerellaceae</taxon>
        <taxon>Colletotrichum</taxon>
        <taxon>Colletotrichum spaethianum species complex</taxon>
    </lineage>
</organism>
<reference evidence="2 3" key="1">
    <citation type="submission" date="2015-06" db="EMBL/GenBank/DDBJ databases">
        <title>Survival trade-offs in plant roots during colonization by closely related pathogenic and mutualistic fungi.</title>
        <authorList>
            <person name="Hacquard S."/>
            <person name="Kracher B."/>
            <person name="Hiruma K."/>
            <person name="Weinman A."/>
            <person name="Muench P."/>
            <person name="Garrido Oter R."/>
            <person name="Ver Loren van Themaat E."/>
            <person name="Dallerey J.-F."/>
            <person name="Damm U."/>
            <person name="Henrissat B."/>
            <person name="Lespinet O."/>
            <person name="Thon M."/>
            <person name="Kemen E."/>
            <person name="McHardy A.C."/>
            <person name="Schulze-Lefert P."/>
            <person name="O'Connell R.J."/>
        </authorList>
    </citation>
    <scope>NUCLEOTIDE SEQUENCE [LARGE SCALE GENOMIC DNA]</scope>
    <source>
        <strain evidence="2 3">0861</strain>
    </source>
</reference>
<keyword evidence="3" id="KW-1185">Reference proteome</keyword>
<accession>A0A166TNW8</accession>
<dbReference type="InterPro" id="IPR035979">
    <property type="entry name" value="RBD_domain_sf"/>
</dbReference>
<dbReference type="AlphaFoldDB" id="A0A166TNW8"/>
<name>A0A166TNW8_9PEZI</name>
<dbReference type="GO" id="GO:0003676">
    <property type="term" value="F:nucleic acid binding"/>
    <property type="evidence" value="ECO:0007669"/>
    <property type="project" value="InterPro"/>
</dbReference>